<dbReference type="Pfam" id="PF01490">
    <property type="entry name" value="Aa_trans"/>
    <property type="match status" value="2"/>
</dbReference>
<dbReference type="AlphaFoldDB" id="A0AA88QPB2"/>
<protein>
    <recommendedName>
        <fullName evidence="8">Amino acid transporter transmembrane domain-containing protein</fullName>
    </recommendedName>
</protein>
<evidence type="ECO:0000313" key="10">
    <source>
        <dbReference type="Proteomes" id="UP001187471"/>
    </source>
</evidence>
<dbReference type="Proteomes" id="UP001187471">
    <property type="component" value="Unassembled WGS sequence"/>
</dbReference>
<feature type="transmembrane region" description="Helical" evidence="7">
    <location>
        <begin position="734"/>
        <end position="753"/>
    </location>
</feature>
<evidence type="ECO:0000313" key="9">
    <source>
        <dbReference type="EMBL" id="KAK2969009.1"/>
    </source>
</evidence>
<feature type="transmembrane region" description="Helical" evidence="7">
    <location>
        <begin position="759"/>
        <end position="781"/>
    </location>
</feature>
<feature type="transmembrane region" description="Helical" evidence="7">
    <location>
        <begin position="168"/>
        <end position="190"/>
    </location>
</feature>
<evidence type="ECO:0000256" key="3">
    <source>
        <dbReference type="ARBA" id="ARBA00022970"/>
    </source>
</evidence>
<accession>A0AA88QPB2</accession>
<reference evidence="9" key="1">
    <citation type="submission" date="2022-12" db="EMBL/GenBank/DDBJ databases">
        <title>Draft genome assemblies for two species of Escallonia (Escalloniales).</title>
        <authorList>
            <person name="Chanderbali A."/>
            <person name="Dervinis C."/>
            <person name="Anghel I."/>
            <person name="Soltis D."/>
            <person name="Soltis P."/>
            <person name="Zapata F."/>
        </authorList>
    </citation>
    <scope>NUCLEOTIDE SEQUENCE</scope>
    <source>
        <strain evidence="9">UCBG92.1500</strain>
        <tissue evidence="9">Leaf</tissue>
    </source>
</reference>
<evidence type="ECO:0000259" key="8">
    <source>
        <dbReference type="Pfam" id="PF01490"/>
    </source>
</evidence>
<evidence type="ECO:0000256" key="7">
    <source>
        <dbReference type="SAM" id="Phobius"/>
    </source>
</evidence>
<evidence type="ECO:0000256" key="1">
    <source>
        <dbReference type="ARBA" id="ARBA00004141"/>
    </source>
</evidence>
<evidence type="ECO:0000256" key="6">
    <source>
        <dbReference type="SAM" id="MobiDB-lite"/>
    </source>
</evidence>
<feature type="domain" description="Amino acid transporter transmembrane" evidence="8">
    <location>
        <begin position="24"/>
        <end position="402"/>
    </location>
</feature>
<feature type="transmembrane region" description="Helical" evidence="7">
    <location>
        <begin position="513"/>
        <end position="533"/>
    </location>
</feature>
<comment type="subcellular location">
    <subcellularLocation>
        <location evidence="1">Membrane</location>
        <topology evidence="1">Multi-pass membrane protein</topology>
    </subcellularLocation>
</comment>
<feature type="compositionally biased region" description="Basic and acidic residues" evidence="6">
    <location>
        <begin position="1"/>
        <end position="11"/>
    </location>
</feature>
<feature type="transmembrane region" description="Helical" evidence="7">
    <location>
        <begin position="579"/>
        <end position="601"/>
    </location>
</feature>
<dbReference type="GO" id="GO:0015179">
    <property type="term" value="F:L-amino acid transmembrane transporter activity"/>
    <property type="evidence" value="ECO:0007669"/>
    <property type="project" value="TreeGrafter"/>
</dbReference>
<dbReference type="GO" id="GO:0005774">
    <property type="term" value="C:vacuolar membrane"/>
    <property type="evidence" value="ECO:0007669"/>
    <property type="project" value="TreeGrafter"/>
</dbReference>
<evidence type="ECO:0000256" key="2">
    <source>
        <dbReference type="ARBA" id="ARBA00022692"/>
    </source>
</evidence>
<feature type="transmembrane region" description="Helical" evidence="7">
    <location>
        <begin position="654"/>
        <end position="678"/>
    </location>
</feature>
<keyword evidence="3" id="KW-0029">Amino-acid transport</keyword>
<feature type="transmembrane region" description="Helical" evidence="7">
    <location>
        <begin position="545"/>
        <end position="567"/>
    </location>
</feature>
<feature type="transmembrane region" description="Helical" evidence="7">
    <location>
        <begin position="53"/>
        <end position="75"/>
    </location>
</feature>
<dbReference type="EMBL" id="JAVXUO010002860">
    <property type="protein sequence ID" value="KAK2969009.1"/>
    <property type="molecule type" value="Genomic_DNA"/>
</dbReference>
<feature type="transmembrane region" description="Helical" evidence="7">
    <location>
        <begin position="325"/>
        <end position="347"/>
    </location>
</feature>
<feature type="transmembrane region" description="Helical" evidence="7">
    <location>
        <begin position="698"/>
        <end position="722"/>
    </location>
</feature>
<keyword evidence="3" id="KW-0813">Transport</keyword>
<feature type="transmembrane region" description="Helical" evidence="7">
    <location>
        <begin position="354"/>
        <end position="372"/>
    </location>
</feature>
<evidence type="ECO:0000256" key="4">
    <source>
        <dbReference type="ARBA" id="ARBA00022989"/>
    </source>
</evidence>
<feature type="transmembrane region" description="Helical" evidence="7">
    <location>
        <begin position="210"/>
        <end position="231"/>
    </location>
</feature>
<name>A0AA88QPB2_9ASTE</name>
<feature type="transmembrane region" description="Helical" evidence="7">
    <location>
        <begin position="102"/>
        <end position="122"/>
    </location>
</feature>
<feature type="region of interest" description="Disordered" evidence="6">
    <location>
        <begin position="1"/>
        <end position="21"/>
    </location>
</feature>
<feature type="transmembrane region" description="Helical" evidence="7">
    <location>
        <begin position="243"/>
        <end position="266"/>
    </location>
</feature>
<organism evidence="9 10">
    <name type="scientific">Escallonia rubra</name>
    <dbReference type="NCBI Taxonomy" id="112253"/>
    <lineage>
        <taxon>Eukaryota</taxon>
        <taxon>Viridiplantae</taxon>
        <taxon>Streptophyta</taxon>
        <taxon>Embryophyta</taxon>
        <taxon>Tracheophyta</taxon>
        <taxon>Spermatophyta</taxon>
        <taxon>Magnoliopsida</taxon>
        <taxon>eudicotyledons</taxon>
        <taxon>Gunneridae</taxon>
        <taxon>Pentapetalae</taxon>
        <taxon>asterids</taxon>
        <taxon>campanulids</taxon>
        <taxon>Escalloniales</taxon>
        <taxon>Escalloniaceae</taxon>
        <taxon>Escallonia</taxon>
    </lineage>
</organism>
<feature type="transmembrane region" description="Helical" evidence="7">
    <location>
        <begin position="134"/>
        <end position="156"/>
    </location>
</feature>
<feature type="transmembrane region" description="Helical" evidence="7">
    <location>
        <begin position="466"/>
        <end position="486"/>
    </location>
</feature>
<comment type="caution">
    <text evidence="9">The sequence shown here is derived from an EMBL/GenBank/DDBJ whole genome shotgun (WGS) entry which is preliminary data.</text>
</comment>
<dbReference type="PANTHER" id="PTHR22950:SF698">
    <property type="entry name" value="AMINO ACID TRANSPORTER TRANSMEMBRANE DOMAIN-CONTAINING PROTEIN"/>
    <property type="match status" value="1"/>
</dbReference>
<keyword evidence="2 7" id="KW-0812">Transmembrane</keyword>
<evidence type="ECO:0000256" key="5">
    <source>
        <dbReference type="ARBA" id="ARBA00023136"/>
    </source>
</evidence>
<keyword evidence="5 7" id="KW-0472">Membrane</keyword>
<gene>
    <name evidence="9" type="ORF">RJ640_007874</name>
</gene>
<feature type="domain" description="Amino acid transporter transmembrane" evidence="8">
    <location>
        <begin position="435"/>
        <end position="814"/>
    </location>
</feature>
<keyword evidence="4 7" id="KW-1133">Transmembrane helix</keyword>
<proteinExistence type="predicted"/>
<feature type="compositionally biased region" description="Polar residues" evidence="6">
    <location>
        <begin position="12"/>
        <end position="21"/>
    </location>
</feature>
<keyword evidence="10" id="KW-1185">Reference proteome</keyword>
<feature type="transmembrane region" description="Helical" evidence="7">
    <location>
        <begin position="793"/>
        <end position="816"/>
    </location>
</feature>
<feature type="transmembrane region" description="Helical" evidence="7">
    <location>
        <begin position="621"/>
        <end position="642"/>
    </location>
</feature>
<dbReference type="PANTHER" id="PTHR22950">
    <property type="entry name" value="AMINO ACID TRANSPORTER"/>
    <property type="match status" value="1"/>
</dbReference>
<feature type="transmembrane region" description="Helical" evidence="7">
    <location>
        <begin position="384"/>
        <end position="405"/>
    </location>
</feature>
<dbReference type="InterPro" id="IPR013057">
    <property type="entry name" value="AA_transpt_TM"/>
</dbReference>
<sequence>MVSHSAERMESQNEPLETNQQPKGTTFIRTCFNGLNALSGVGILSIPYALSEGGWLCLTILFLVAVLCFYTGLLLQRCRDSDPIIRSYPDIGERAFGKKGRAMVSIFMYLELYLVAVEFLILEGDNLNKLFPNACFHIAGLRVGGKPGFVMLSALVILPTTWLRNFGLLAYVSAGGVLASVILVCSVFWAGAFDGVGFDERGKIWNWSGLPTSVSLFTFCYCGHAVFPTLCNSMKDRSQFPKVLIVCFALSTISYGSMAVLSYLMYGNDLMSQVTLNLPKEHTSSKVAIFTTLINPITKYAITVSPIATAIEGTIPICSSKSLSFLLRTILLISTVFVALVIPFFGYVMAFTGAFLSINVSVVFPCLCYLKIKKAARSFGPELMIIVVILAMGSFVTVVGTFTSLRDIAKHAQAKYAEKMESQNPPLETNQQRKGTTFIRTCFNGINALSGVGILSIPYALSGGGWLSLTLLFVVAVICFYTGLLIRRCMDSDPIIKSYPDIGEMAFGRTGRAMLSTLMYLELYLVAVEFLILEGDNLNKLFPNACFHIAGLRIGGKPGFIMLASLVILPTTWLRSLGLLAYVSAGGVLASIVLVCSVFWAGAFDGVGFDERGKIWNWSGLPTAISLFTFCYCGHAVFPTLCNSMKDRSQFPKVLIVCFALSTITYGSMAVLGYLMYGNNVMSQVTLNLPTDKISSKVAIYTTLINPITKYAIIISPIATAIEDTSPFRDSRSLSFLIRTVLVISTVLVALVIPFFGYVMAFIGAFLSISVSVLFPCLCYLKINKAARSLGPELMIIVGILVMGSFVAVVGTITSLRDIAKHAQPK</sequence>